<dbReference type="PANTHER" id="PTHR20857">
    <property type="entry name" value="THIAMINE-PHOSPHATE PYROPHOSPHORYLASE"/>
    <property type="match status" value="1"/>
</dbReference>
<evidence type="ECO:0000259" key="12">
    <source>
        <dbReference type="Pfam" id="PF02581"/>
    </source>
</evidence>
<dbReference type="AlphaFoldDB" id="A0A939J7Z4"/>
<evidence type="ECO:0000256" key="5">
    <source>
        <dbReference type="ARBA" id="ARBA00022842"/>
    </source>
</evidence>
<keyword evidence="14" id="KW-1185">Reference proteome</keyword>
<dbReference type="GO" id="GO:0004789">
    <property type="term" value="F:thiamine-phosphate diphosphorylase activity"/>
    <property type="evidence" value="ECO:0007669"/>
    <property type="project" value="UniProtKB-EC"/>
</dbReference>
<comment type="pathway">
    <text evidence="2 11">Cofactor biosynthesis; thiamine diphosphate biosynthesis; thiamine phosphate from 4-amino-2-methyl-5-diphosphomethylpyrimidine and 4-methyl-5-(2-phosphoethyl)-thiazole: step 1/1.</text>
</comment>
<reference evidence="13" key="1">
    <citation type="submission" date="2021-03" db="EMBL/GenBank/DDBJ databases">
        <title>Roseibium sp. CAU 1637 isolated from Incheon.</title>
        <authorList>
            <person name="Kim W."/>
        </authorList>
    </citation>
    <scope>NUCLEOTIDE SEQUENCE</scope>
    <source>
        <strain evidence="13">CAU 1637</strain>
    </source>
</reference>
<evidence type="ECO:0000256" key="9">
    <source>
        <dbReference type="ARBA" id="ARBA00047883"/>
    </source>
</evidence>
<dbReference type="InterPro" id="IPR034291">
    <property type="entry name" value="TMP_synthase"/>
</dbReference>
<name>A0A939J7Z4_9HYPH</name>
<keyword evidence="4" id="KW-0479">Metal-binding</keyword>
<dbReference type="CDD" id="cd00564">
    <property type="entry name" value="TMP_TenI"/>
    <property type="match status" value="1"/>
</dbReference>
<comment type="catalytic activity">
    <reaction evidence="7 10">
        <text>4-methyl-5-(2-phosphooxyethyl)-thiazole + 4-amino-2-methyl-5-(diphosphooxymethyl)pyrimidine + H(+) = thiamine phosphate + diphosphate</text>
        <dbReference type="Rhea" id="RHEA:22328"/>
        <dbReference type="ChEBI" id="CHEBI:15378"/>
        <dbReference type="ChEBI" id="CHEBI:33019"/>
        <dbReference type="ChEBI" id="CHEBI:37575"/>
        <dbReference type="ChEBI" id="CHEBI:57841"/>
        <dbReference type="ChEBI" id="CHEBI:58296"/>
        <dbReference type="EC" id="2.5.1.3"/>
    </reaction>
</comment>
<dbReference type="InterPro" id="IPR022998">
    <property type="entry name" value="ThiamineP_synth_TenI"/>
</dbReference>
<keyword evidence="3 10" id="KW-0808">Transferase</keyword>
<evidence type="ECO:0000256" key="6">
    <source>
        <dbReference type="ARBA" id="ARBA00022977"/>
    </source>
</evidence>
<comment type="cofactor">
    <cofactor evidence="1">
        <name>Mg(2+)</name>
        <dbReference type="ChEBI" id="CHEBI:18420"/>
    </cofactor>
</comment>
<dbReference type="GO" id="GO:0009228">
    <property type="term" value="P:thiamine biosynthetic process"/>
    <property type="evidence" value="ECO:0007669"/>
    <property type="project" value="UniProtKB-KW"/>
</dbReference>
<dbReference type="GO" id="GO:0005737">
    <property type="term" value="C:cytoplasm"/>
    <property type="evidence" value="ECO:0007669"/>
    <property type="project" value="TreeGrafter"/>
</dbReference>
<dbReference type="InterPro" id="IPR036206">
    <property type="entry name" value="ThiamineP_synth_sf"/>
</dbReference>
<sequence>MLHPFYLIVDDPQWISRLAPAGLKLVQLRIKNKSGDALMQSLRQGLTVARNEGITLVINDHWQLAIDLKAEWLHLGQEDLEDADLKALRRAGVRIGISTHTLDELDRALSFEPDYIAIGPVFPARGKQVDYPSLGASGIAKWRQKVTCPLVAIGGIRLEQATELRAAGADSLCVITDVLADVDPAARCRAWINATL</sequence>
<dbReference type="GO" id="GO:0046872">
    <property type="term" value="F:metal ion binding"/>
    <property type="evidence" value="ECO:0007669"/>
    <property type="project" value="UniProtKB-KW"/>
</dbReference>
<evidence type="ECO:0000256" key="4">
    <source>
        <dbReference type="ARBA" id="ARBA00022723"/>
    </source>
</evidence>
<evidence type="ECO:0000256" key="7">
    <source>
        <dbReference type="ARBA" id="ARBA00047334"/>
    </source>
</evidence>
<evidence type="ECO:0000256" key="2">
    <source>
        <dbReference type="ARBA" id="ARBA00005165"/>
    </source>
</evidence>
<comment type="similarity">
    <text evidence="10">Belongs to the thiamine-phosphate synthase family.</text>
</comment>
<dbReference type="NCBIfam" id="TIGR00693">
    <property type="entry name" value="thiE"/>
    <property type="match status" value="1"/>
</dbReference>
<accession>A0A939J7Z4</accession>
<dbReference type="InterPro" id="IPR013785">
    <property type="entry name" value="Aldolase_TIM"/>
</dbReference>
<evidence type="ECO:0000313" key="14">
    <source>
        <dbReference type="Proteomes" id="UP000664779"/>
    </source>
</evidence>
<dbReference type="Proteomes" id="UP000664779">
    <property type="component" value="Unassembled WGS sequence"/>
</dbReference>
<dbReference type="EC" id="2.5.1.3" evidence="10"/>
<evidence type="ECO:0000256" key="3">
    <source>
        <dbReference type="ARBA" id="ARBA00022679"/>
    </source>
</evidence>
<comment type="caution">
    <text evidence="13">The sequence shown here is derived from an EMBL/GenBank/DDBJ whole genome shotgun (WGS) entry which is preliminary data.</text>
</comment>
<dbReference type="EMBL" id="JAFLNF010000002">
    <property type="protein sequence ID" value="MBO0344766.1"/>
    <property type="molecule type" value="Genomic_DNA"/>
</dbReference>
<dbReference type="RefSeq" id="WP_206938926.1">
    <property type="nucleotide sequence ID" value="NZ_JAFLNF010000002.1"/>
</dbReference>
<organism evidence="13 14">
    <name type="scientific">Roseibium limicola</name>
    <dbReference type="NCBI Taxonomy" id="2816037"/>
    <lineage>
        <taxon>Bacteria</taxon>
        <taxon>Pseudomonadati</taxon>
        <taxon>Pseudomonadota</taxon>
        <taxon>Alphaproteobacteria</taxon>
        <taxon>Hyphomicrobiales</taxon>
        <taxon>Stappiaceae</taxon>
        <taxon>Roseibium</taxon>
    </lineage>
</organism>
<keyword evidence="6 10" id="KW-0784">Thiamine biosynthesis</keyword>
<comment type="catalytic activity">
    <reaction evidence="9 10">
        <text>2-[(2R,5Z)-2-carboxy-4-methylthiazol-5(2H)-ylidene]ethyl phosphate + 4-amino-2-methyl-5-(diphosphooxymethyl)pyrimidine + 2 H(+) = thiamine phosphate + CO2 + diphosphate</text>
        <dbReference type="Rhea" id="RHEA:47844"/>
        <dbReference type="ChEBI" id="CHEBI:15378"/>
        <dbReference type="ChEBI" id="CHEBI:16526"/>
        <dbReference type="ChEBI" id="CHEBI:33019"/>
        <dbReference type="ChEBI" id="CHEBI:37575"/>
        <dbReference type="ChEBI" id="CHEBI:57841"/>
        <dbReference type="ChEBI" id="CHEBI:62899"/>
        <dbReference type="EC" id="2.5.1.3"/>
    </reaction>
</comment>
<dbReference type="Pfam" id="PF02581">
    <property type="entry name" value="TMP-TENI"/>
    <property type="match status" value="1"/>
</dbReference>
<comment type="catalytic activity">
    <reaction evidence="8 10">
        <text>2-(2-carboxy-4-methylthiazol-5-yl)ethyl phosphate + 4-amino-2-methyl-5-(diphosphooxymethyl)pyrimidine + 2 H(+) = thiamine phosphate + CO2 + diphosphate</text>
        <dbReference type="Rhea" id="RHEA:47848"/>
        <dbReference type="ChEBI" id="CHEBI:15378"/>
        <dbReference type="ChEBI" id="CHEBI:16526"/>
        <dbReference type="ChEBI" id="CHEBI:33019"/>
        <dbReference type="ChEBI" id="CHEBI:37575"/>
        <dbReference type="ChEBI" id="CHEBI:57841"/>
        <dbReference type="ChEBI" id="CHEBI:62890"/>
        <dbReference type="EC" id="2.5.1.3"/>
    </reaction>
</comment>
<evidence type="ECO:0000256" key="10">
    <source>
        <dbReference type="RuleBase" id="RU003826"/>
    </source>
</evidence>
<proteinExistence type="inferred from homology"/>
<protein>
    <recommendedName>
        <fullName evidence="10">Thiamine-phosphate synthase</fullName>
        <ecNumber evidence="10">2.5.1.3</ecNumber>
    </recommendedName>
    <alternativeName>
        <fullName evidence="10">Thiamine-phosphate pyrophosphorylase</fullName>
    </alternativeName>
</protein>
<dbReference type="Gene3D" id="3.20.20.70">
    <property type="entry name" value="Aldolase class I"/>
    <property type="match status" value="1"/>
</dbReference>
<evidence type="ECO:0000256" key="8">
    <source>
        <dbReference type="ARBA" id="ARBA00047851"/>
    </source>
</evidence>
<keyword evidence="5" id="KW-0460">Magnesium</keyword>
<gene>
    <name evidence="13" type="primary">thiE</name>
    <name evidence="13" type="ORF">J0X15_06010</name>
</gene>
<feature type="domain" description="Thiamine phosphate synthase/TenI" evidence="12">
    <location>
        <begin position="11"/>
        <end position="177"/>
    </location>
</feature>
<evidence type="ECO:0000256" key="1">
    <source>
        <dbReference type="ARBA" id="ARBA00001946"/>
    </source>
</evidence>
<dbReference type="PANTHER" id="PTHR20857:SF15">
    <property type="entry name" value="THIAMINE-PHOSPHATE SYNTHASE"/>
    <property type="match status" value="1"/>
</dbReference>
<dbReference type="SUPFAM" id="SSF51391">
    <property type="entry name" value="Thiamin phosphate synthase"/>
    <property type="match status" value="1"/>
</dbReference>
<evidence type="ECO:0000256" key="11">
    <source>
        <dbReference type="RuleBase" id="RU004253"/>
    </source>
</evidence>
<evidence type="ECO:0000313" key="13">
    <source>
        <dbReference type="EMBL" id="MBO0344766.1"/>
    </source>
</evidence>